<accession>A0A7C2K6B0</accession>
<dbReference type="AlphaFoldDB" id="A0A7C2K6B0"/>
<dbReference type="EMBL" id="DSOL01000263">
    <property type="protein sequence ID" value="HEN28803.1"/>
    <property type="molecule type" value="Genomic_DNA"/>
</dbReference>
<organism evidence="1">
    <name type="scientific">candidate division WOR-3 bacterium</name>
    <dbReference type="NCBI Taxonomy" id="2052148"/>
    <lineage>
        <taxon>Bacteria</taxon>
        <taxon>Bacteria division WOR-3</taxon>
    </lineage>
</organism>
<dbReference type="EMBL" id="DTDJ01000029">
    <property type="protein sequence ID" value="HGL17557.1"/>
    <property type="molecule type" value="Genomic_DNA"/>
</dbReference>
<gene>
    <name evidence="1" type="ORF">ENQ77_09220</name>
    <name evidence="2" type="ORF">ENU66_04430</name>
</gene>
<sequence length="264" mass="29119">MKKLILLVTVIGVLGAQNLEERVENMAVSLTDNAAALISSGVISNAGCRGGLPHFNLGVAANASWFKFTNPVNSEQISFPAVFPFLYGEIGLFKGFSFTPLLRGLFAVDLIGKYAPTLIKSDFFEESPYLIGYGLKVQILKDQLVPPTPAVSVALINHEYKNLTFKFDTLYTNLHLKDLSIRASVSKNVLLITPYLGISYDIYSLNTNYWTTSDSTRKEIQAVENSTLSYFGGIEFKILVIKGYFEGSYRNNRFGLTLGLKAGI</sequence>
<comment type="caution">
    <text evidence="1">The sequence shown here is derived from an EMBL/GenBank/DDBJ whole genome shotgun (WGS) entry which is preliminary data.</text>
</comment>
<name>A0A7C2K6B0_UNCW3</name>
<evidence type="ECO:0008006" key="3">
    <source>
        <dbReference type="Google" id="ProtNLM"/>
    </source>
</evidence>
<evidence type="ECO:0000313" key="1">
    <source>
        <dbReference type="EMBL" id="HEN28803.1"/>
    </source>
</evidence>
<evidence type="ECO:0000313" key="2">
    <source>
        <dbReference type="EMBL" id="HGL17557.1"/>
    </source>
</evidence>
<reference evidence="1" key="1">
    <citation type="journal article" date="2020" name="mSystems">
        <title>Genome- and Community-Level Interaction Insights into Carbon Utilization and Element Cycling Functions of Hydrothermarchaeota in Hydrothermal Sediment.</title>
        <authorList>
            <person name="Zhou Z."/>
            <person name="Liu Y."/>
            <person name="Xu W."/>
            <person name="Pan J."/>
            <person name="Luo Z.H."/>
            <person name="Li M."/>
        </authorList>
    </citation>
    <scope>NUCLEOTIDE SEQUENCE [LARGE SCALE GENOMIC DNA]</scope>
    <source>
        <strain evidence="1">SpSt-34</strain>
        <strain evidence="2">SpSt-69</strain>
    </source>
</reference>
<proteinExistence type="predicted"/>
<protein>
    <recommendedName>
        <fullName evidence="3">PorV/PorQ family protein</fullName>
    </recommendedName>
</protein>